<proteinExistence type="inferred from homology"/>
<name>A0A412ILV0_9FIRM</name>
<evidence type="ECO:0000313" key="7">
    <source>
        <dbReference type="Proteomes" id="UP000283295"/>
    </source>
</evidence>
<keyword evidence="4" id="KW-0904">Protein phosphatase</keyword>
<dbReference type="EMBL" id="QRVK01000036">
    <property type="protein sequence ID" value="RGS38781.1"/>
    <property type="molecule type" value="Genomic_DNA"/>
</dbReference>
<evidence type="ECO:0000256" key="2">
    <source>
        <dbReference type="ARBA" id="ARBA00013064"/>
    </source>
</evidence>
<dbReference type="AlphaFoldDB" id="A0A412ILV0"/>
<sequence>MSVIDFHSHILPGIDDGSRNVETSISMLRMCREQGVDIMIATPHFYADSNRVERFVENRKNAYDKVMAENADIPHIMMGAEVAFFDGISRAERVDALTIEGTNIMLLEMPFVTWSDSVVHEVRDLIEKRHFHIILAHIERFLKIPGNKSYVEQVLELPVTVQVNAETLLDFRQKGRMFKMFRNGTAHIIGSDCHGMHHRVPNLWLGREALSKKLGEDFVKQIDTYGVQLLKDHQIHP</sequence>
<evidence type="ECO:0000313" key="6">
    <source>
        <dbReference type="EMBL" id="RGS38781.1"/>
    </source>
</evidence>
<dbReference type="GO" id="GO:0030145">
    <property type="term" value="F:manganese ion binding"/>
    <property type="evidence" value="ECO:0007669"/>
    <property type="project" value="InterPro"/>
</dbReference>
<gene>
    <name evidence="6" type="ORF">DWX94_11415</name>
</gene>
<dbReference type="OrthoDB" id="9788539at2"/>
<keyword evidence="3" id="KW-0378">Hydrolase</keyword>
<reference evidence="6 7" key="1">
    <citation type="submission" date="2018-08" db="EMBL/GenBank/DDBJ databases">
        <title>A genome reference for cultivated species of the human gut microbiota.</title>
        <authorList>
            <person name="Zou Y."/>
            <person name="Xue W."/>
            <person name="Luo G."/>
        </authorList>
    </citation>
    <scope>NUCLEOTIDE SEQUENCE [LARGE SCALE GENOMIC DNA]</scope>
    <source>
        <strain evidence="6 7">AF22-21</strain>
    </source>
</reference>
<dbReference type="PIRSF" id="PIRSF016557">
    <property type="entry name" value="Caps_synth_CpsB"/>
    <property type="match status" value="1"/>
</dbReference>
<evidence type="ECO:0000256" key="4">
    <source>
        <dbReference type="ARBA" id="ARBA00022912"/>
    </source>
</evidence>
<dbReference type="EC" id="3.1.3.48" evidence="2"/>
<protein>
    <recommendedName>
        <fullName evidence="2">protein-tyrosine-phosphatase</fullName>
        <ecNumber evidence="2">3.1.3.48</ecNumber>
    </recommendedName>
</protein>
<comment type="caution">
    <text evidence="6">The sequence shown here is derived from an EMBL/GenBank/DDBJ whole genome shotgun (WGS) entry which is preliminary data.</text>
</comment>
<evidence type="ECO:0000256" key="5">
    <source>
        <dbReference type="ARBA" id="ARBA00051722"/>
    </source>
</evidence>
<comment type="similarity">
    <text evidence="1">Belongs to the metallo-dependent hydrolases superfamily. CpsB/CapC family.</text>
</comment>
<dbReference type="Proteomes" id="UP000283295">
    <property type="component" value="Unassembled WGS sequence"/>
</dbReference>
<dbReference type="Pfam" id="PF19567">
    <property type="entry name" value="CpsB_CapC"/>
    <property type="match status" value="1"/>
</dbReference>
<organism evidence="6 7">
    <name type="scientific">Coprococcus eutactus</name>
    <dbReference type="NCBI Taxonomy" id="33043"/>
    <lineage>
        <taxon>Bacteria</taxon>
        <taxon>Bacillati</taxon>
        <taxon>Bacillota</taxon>
        <taxon>Clostridia</taxon>
        <taxon>Lachnospirales</taxon>
        <taxon>Lachnospiraceae</taxon>
        <taxon>Coprococcus</taxon>
    </lineage>
</organism>
<evidence type="ECO:0000256" key="3">
    <source>
        <dbReference type="ARBA" id="ARBA00022801"/>
    </source>
</evidence>
<dbReference type="SUPFAM" id="SSF89550">
    <property type="entry name" value="PHP domain-like"/>
    <property type="match status" value="1"/>
</dbReference>
<dbReference type="Gene3D" id="3.20.20.140">
    <property type="entry name" value="Metal-dependent hydrolases"/>
    <property type="match status" value="1"/>
</dbReference>
<dbReference type="PANTHER" id="PTHR39181">
    <property type="entry name" value="TYROSINE-PROTEIN PHOSPHATASE YWQE"/>
    <property type="match status" value="1"/>
</dbReference>
<dbReference type="InterPro" id="IPR016195">
    <property type="entry name" value="Pol/histidinol_Pase-like"/>
</dbReference>
<dbReference type="InterPro" id="IPR016667">
    <property type="entry name" value="Caps_polysacc_synth_CpsB/CapC"/>
</dbReference>
<dbReference type="PANTHER" id="PTHR39181:SF1">
    <property type="entry name" value="TYROSINE-PROTEIN PHOSPHATASE YWQE"/>
    <property type="match status" value="1"/>
</dbReference>
<accession>A0A412ILV0</accession>
<comment type="catalytic activity">
    <reaction evidence="5">
        <text>O-phospho-L-tyrosyl-[protein] + H2O = L-tyrosyl-[protein] + phosphate</text>
        <dbReference type="Rhea" id="RHEA:10684"/>
        <dbReference type="Rhea" id="RHEA-COMP:10136"/>
        <dbReference type="Rhea" id="RHEA-COMP:20101"/>
        <dbReference type="ChEBI" id="CHEBI:15377"/>
        <dbReference type="ChEBI" id="CHEBI:43474"/>
        <dbReference type="ChEBI" id="CHEBI:46858"/>
        <dbReference type="ChEBI" id="CHEBI:61978"/>
        <dbReference type="EC" id="3.1.3.48"/>
    </reaction>
</comment>
<evidence type="ECO:0000256" key="1">
    <source>
        <dbReference type="ARBA" id="ARBA00005750"/>
    </source>
</evidence>
<dbReference type="GO" id="GO:0004725">
    <property type="term" value="F:protein tyrosine phosphatase activity"/>
    <property type="evidence" value="ECO:0007669"/>
    <property type="project" value="UniProtKB-EC"/>
</dbReference>